<keyword evidence="1" id="KW-0812">Transmembrane</keyword>
<evidence type="ECO:0000313" key="2">
    <source>
        <dbReference type="EMBL" id="EGV16511.1"/>
    </source>
</evidence>
<dbReference type="NCBIfam" id="TIGR02532">
    <property type="entry name" value="IV_pilin_GFxxxE"/>
    <property type="match status" value="1"/>
</dbReference>
<name>F9UH13_9GAMM</name>
<reference evidence="2 3" key="1">
    <citation type="submission" date="2011-06" db="EMBL/GenBank/DDBJ databases">
        <title>The draft genome of Thiocapsa marina 5811.</title>
        <authorList>
            <consortium name="US DOE Joint Genome Institute (JGI-PGF)"/>
            <person name="Lucas S."/>
            <person name="Han J."/>
            <person name="Cheng J.-F."/>
            <person name="Goodwin L."/>
            <person name="Pitluck S."/>
            <person name="Peters L."/>
            <person name="Land M.L."/>
            <person name="Hauser L."/>
            <person name="Vogl K."/>
            <person name="Liu Z."/>
            <person name="Imhoff J."/>
            <person name="Thiel V."/>
            <person name="Frigaard N.-U."/>
            <person name="Bryant D."/>
            <person name="Woyke T.J."/>
        </authorList>
    </citation>
    <scope>NUCLEOTIDE SEQUENCE [LARGE SCALE GENOMIC DNA]</scope>
    <source>
        <strain evidence="2 3">5811</strain>
    </source>
</reference>
<evidence type="ECO:0000256" key="1">
    <source>
        <dbReference type="SAM" id="Phobius"/>
    </source>
</evidence>
<sequence length="200" mass="21705">MKPHTNHHFFHGAKGFTLPELMVSLTLGLFLIGGALTVFVSNRQIMLDKTAIDTAQEGLRFGSFTLSRIVRLGTRVREASNDEQLIIEYPGGVGIANCLGIPAINAMEDDTFYVHVDENEVPSLVCNGDNNTIVSGVTSFSVSYGVPNADNWISEADFQNAADVTMADVRSVRIELTTDAGTVTFVATLRQRIFTEFGGS</sequence>
<evidence type="ECO:0000313" key="3">
    <source>
        <dbReference type="Proteomes" id="UP000005459"/>
    </source>
</evidence>
<keyword evidence="3" id="KW-1185">Reference proteome</keyword>
<dbReference type="Proteomes" id="UP000005459">
    <property type="component" value="Unassembled WGS sequence"/>
</dbReference>
<accession>F9UH13</accession>
<keyword evidence="1" id="KW-0472">Membrane</keyword>
<dbReference type="InterPro" id="IPR012902">
    <property type="entry name" value="N_methyl_site"/>
</dbReference>
<dbReference type="AlphaFoldDB" id="F9UH13"/>
<dbReference type="OrthoDB" id="5296662at2"/>
<protein>
    <recommendedName>
        <fullName evidence="4">Prepilin-type N-terminal cleavage/methylation domain-containing protein</fullName>
    </recommendedName>
</protein>
<evidence type="ECO:0008006" key="4">
    <source>
        <dbReference type="Google" id="ProtNLM"/>
    </source>
</evidence>
<keyword evidence="1" id="KW-1133">Transmembrane helix</keyword>
<dbReference type="STRING" id="768671.ThimaDRAFT_4280"/>
<dbReference type="Pfam" id="PF07963">
    <property type="entry name" value="N_methyl"/>
    <property type="match status" value="1"/>
</dbReference>
<dbReference type="Pfam" id="PF16074">
    <property type="entry name" value="PilW"/>
    <property type="match status" value="1"/>
</dbReference>
<gene>
    <name evidence="2" type="ORF">ThimaDRAFT_4280</name>
</gene>
<dbReference type="eggNOG" id="ENOG502ZS7D">
    <property type="taxonomic scope" value="Bacteria"/>
</dbReference>
<dbReference type="PROSITE" id="PS00409">
    <property type="entry name" value="PROKAR_NTER_METHYL"/>
    <property type="match status" value="1"/>
</dbReference>
<dbReference type="EMBL" id="AFWV01000017">
    <property type="protein sequence ID" value="EGV16511.1"/>
    <property type="molecule type" value="Genomic_DNA"/>
</dbReference>
<organism evidence="2 3">
    <name type="scientific">Thiocapsa marina 5811</name>
    <dbReference type="NCBI Taxonomy" id="768671"/>
    <lineage>
        <taxon>Bacteria</taxon>
        <taxon>Pseudomonadati</taxon>
        <taxon>Pseudomonadota</taxon>
        <taxon>Gammaproteobacteria</taxon>
        <taxon>Chromatiales</taxon>
        <taxon>Chromatiaceae</taxon>
        <taxon>Thiocapsa</taxon>
    </lineage>
</organism>
<feature type="transmembrane region" description="Helical" evidence="1">
    <location>
        <begin position="21"/>
        <end position="40"/>
    </location>
</feature>
<dbReference type="GO" id="GO:0043683">
    <property type="term" value="P:type IV pilus assembly"/>
    <property type="evidence" value="ECO:0007669"/>
    <property type="project" value="InterPro"/>
</dbReference>
<proteinExistence type="predicted"/>
<dbReference type="InterPro" id="IPR032092">
    <property type="entry name" value="PilW"/>
</dbReference>